<feature type="non-terminal residue" evidence="1">
    <location>
        <position position="58"/>
    </location>
</feature>
<dbReference type="Gene3D" id="3.30.70.2760">
    <property type="match status" value="1"/>
</dbReference>
<comment type="caution">
    <text evidence="1">The sequence shown here is derived from an EMBL/GenBank/DDBJ whole genome shotgun (WGS) entry which is preliminary data.</text>
</comment>
<evidence type="ECO:0000313" key="2">
    <source>
        <dbReference type="Proteomes" id="UP001479290"/>
    </source>
</evidence>
<gene>
    <name evidence="1" type="ORF">ABG768_001297</name>
</gene>
<evidence type="ECO:0000313" key="1">
    <source>
        <dbReference type="EMBL" id="KAK9981773.1"/>
    </source>
</evidence>
<feature type="non-terminal residue" evidence="1">
    <location>
        <position position="1"/>
    </location>
</feature>
<name>A0AAW2B8I8_CULAL</name>
<proteinExistence type="predicted"/>
<organism evidence="1 2">
    <name type="scientific">Culter alburnus</name>
    <name type="common">Topmouth culter</name>
    <dbReference type="NCBI Taxonomy" id="194366"/>
    <lineage>
        <taxon>Eukaryota</taxon>
        <taxon>Metazoa</taxon>
        <taxon>Chordata</taxon>
        <taxon>Craniata</taxon>
        <taxon>Vertebrata</taxon>
        <taxon>Euteleostomi</taxon>
        <taxon>Actinopterygii</taxon>
        <taxon>Neopterygii</taxon>
        <taxon>Teleostei</taxon>
        <taxon>Ostariophysi</taxon>
        <taxon>Cypriniformes</taxon>
        <taxon>Xenocyprididae</taxon>
        <taxon>Xenocypridinae</taxon>
        <taxon>Culter</taxon>
    </lineage>
</organism>
<dbReference type="Proteomes" id="UP001479290">
    <property type="component" value="Unassembled WGS sequence"/>
</dbReference>
<sequence length="58" mass="7199">VSSLKPRKFHEWLVRVYYDPKGRENQEEVQKKAECFHKYFHDWCERNKNNFIDFGPHS</sequence>
<accession>A0AAW2B8I8</accession>
<dbReference type="AlphaFoldDB" id="A0AAW2B8I8"/>
<reference evidence="1 2" key="1">
    <citation type="submission" date="2024-05" db="EMBL/GenBank/DDBJ databases">
        <title>A high-quality chromosomal-level genome assembly of Topmouth culter (Culter alburnus).</title>
        <authorList>
            <person name="Zhao H."/>
        </authorList>
    </citation>
    <scope>NUCLEOTIDE SEQUENCE [LARGE SCALE GENOMIC DNA]</scope>
    <source>
        <strain evidence="1">CATC2023</strain>
        <tissue evidence="1">Muscle</tissue>
    </source>
</reference>
<dbReference type="EMBL" id="JAWDJR010000001">
    <property type="protein sequence ID" value="KAK9981773.1"/>
    <property type="molecule type" value="Genomic_DNA"/>
</dbReference>
<keyword evidence="2" id="KW-1185">Reference proteome</keyword>
<protein>
    <submittedName>
        <fullName evidence="1">Uncharacterized protein</fullName>
    </submittedName>
</protein>